<dbReference type="Proteomes" id="UP000092583">
    <property type="component" value="Unassembled WGS sequence"/>
</dbReference>
<sequence length="187" mass="21288">MMEKSETRVTNPVVADQISNFVLTSTLDGLCFDRGRLLCTVIGIIFSILDLSDSYYCYSQNHIKDWFDYDEHIYLLRNSRDFRRAVNIQDEEIHGNDVTSPSILINEITAPASEQKQEITPVEQLHPEAENYKPNEVKSQEQLNSQGGARGWVKNSGKVAFFAITGLVIPVPTLVAVRFWEHWGSRP</sequence>
<evidence type="ECO:0000256" key="2">
    <source>
        <dbReference type="SAM" id="Phobius"/>
    </source>
</evidence>
<dbReference type="AlphaFoldDB" id="A0A1B9IGA1"/>
<evidence type="ECO:0000313" key="3">
    <source>
        <dbReference type="EMBL" id="OCF54477.1"/>
    </source>
</evidence>
<accession>A0A1B9IGA1</accession>
<feature type="compositionally biased region" description="Basic and acidic residues" evidence="1">
    <location>
        <begin position="128"/>
        <end position="139"/>
    </location>
</feature>
<keyword evidence="2" id="KW-1133">Transmembrane helix</keyword>
<dbReference type="EMBL" id="KI669470">
    <property type="protein sequence ID" value="OCF54477.1"/>
    <property type="molecule type" value="Genomic_DNA"/>
</dbReference>
<keyword evidence="4" id="KW-1185">Reference proteome</keyword>
<organism evidence="3 4">
    <name type="scientific">Kwoniella mangroviensis CBS 10435</name>
    <dbReference type="NCBI Taxonomy" id="1331196"/>
    <lineage>
        <taxon>Eukaryota</taxon>
        <taxon>Fungi</taxon>
        <taxon>Dikarya</taxon>
        <taxon>Basidiomycota</taxon>
        <taxon>Agaricomycotina</taxon>
        <taxon>Tremellomycetes</taxon>
        <taxon>Tremellales</taxon>
        <taxon>Cryptococcaceae</taxon>
        <taxon>Kwoniella</taxon>
    </lineage>
</organism>
<reference evidence="3 4" key="1">
    <citation type="submission" date="2013-07" db="EMBL/GenBank/DDBJ databases">
        <title>The Genome Sequence of Kwoniella mangroviensis CBS10435.</title>
        <authorList>
            <consortium name="The Broad Institute Genome Sequencing Platform"/>
            <person name="Cuomo C."/>
            <person name="Litvintseva A."/>
            <person name="Chen Y."/>
            <person name="Heitman J."/>
            <person name="Sun S."/>
            <person name="Springer D."/>
            <person name="Dromer F."/>
            <person name="Young S.K."/>
            <person name="Zeng Q."/>
            <person name="Gargeya S."/>
            <person name="Fitzgerald M."/>
            <person name="Abouelleil A."/>
            <person name="Alvarado L."/>
            <person name="Berlin A.M."/>
            <person name="Chapman S.B."/>
            <person name="Dewar J."/>
            <person name="Goldberg J."/>
            <person name="Griggs A."/>
            <person name="Gujja S."/>
            <person name="Hansen M."/>
            <person name="Howarth C."/>
            <person name="Imamovic A."/>
            <person name="Larimer J."/>
            <person name="McCowan C."/>
            <person name="Murphy C."/>
            <person name="Pearson M."/>
            <person name="Priest M."/>
            <person name="Roberts A."/>
            <person name="Saif S."/>
            <person name="Shea T."/>
            <person name="Sykes S."/>
            <person name="Wortman J."/>
            <person name="Nusbaum C."/>
            <person name="Birren B."/>
        </authorList>
    </citation>
    <scope>NUCLEOTIDE SEQUENCE [LARGE SCALE GENOMIC DNA]</scope>
    <source>
        <strain evidence="3 4">CBS 10435</strain>
    </source>
</reference>
<name>A0A1B9IGA1_9TREE</name>
<keyword evidence="2" id="KW-0812">Transmembrane</keyword>
<feature type="region of interest" description="Disordered" evidence="1">
    <location>
        <begin position="128"/>
        <end position="148"/>
    </location>
</feature>
<proteinExistence type="predicted"/>
<feature type="transmembrane region" description="Helical" evidence="2">
    <location>
        <begin position="159"/>
        <end position="180"/>
    </location>
</feature>
<reference evidence="4" key="2">
    <citation type="submission" date="2013-12" db="EMBL/GenBank/DDBJ databases">
        <title>Evolution of pathogenesis and genome organization in the Tremellales.</title>
        <authorList>
            <person name="Cuomo C."/>
            <person name="Litvintseva A."/>
            <person name="Heitman J."/>
            <person name="Chen Y."/>
            <person name="Sun S."/>
            <person name="Springer D."/>
            <person name="Dromer F."/>
            <person name="Young S."/>
            <person name="Zeng Q."/>
            <person name="Chapman S."/>
            <person name="Gujja S."/>
            <person name="Saif S."/>
            <person name="Birren B."/>
        </authorList>
    </citation>
    <scope>NUCLEOTIDE SEQUENCE [LARGE SCALE GENOMIC DNA]</scope>
    <source>
        <strain evidence="4">CBS 10435</strain>
    </source>
</reference>
<protein>
    <submittedName>
        <fullName evidence="3">Uncharacterized protein</fullName>
    </submittedName>
</protein>
<keyword evidence="2" id="KW-0472">Membrane</keyword>
<evidence type="ECO:0000313" key="4">
    <source>
        <dbReference type="Proteomes" id="UP000092583"/>
    </source>
</evidence>
<evidence type="ECO:0000256" key="1">
    <source>
        <dbReference type="SAM" id="MobiDB-lite"/>
    </source>
</evidence>
<gene>
    <name evidence="3" type="ORF">L486_08025</name>
</gene>